<dbReference type="Proteomes" id="UP000219565">
    <property type="component" value="Unassembled WGS sequence"/>
</dbReference>
<evidence type="ECO:0008006" key="3">
    <source>
        <dbReference type="Google" id="ProtNLM"/>
    </source>
</evidence>
<dbReference type="STRING" id="1379680.GCA_001612615_03389"/>
<accession>A0A285LMS7</accession>
<name>A0A285LMS7_9NOCA</name>
<organism evidence="1 2">
    <name type="scientific">Nocardia amikacinitolerans</name>
    <dbReference type="NCBI Taxonomy" id="756689"/>
    <lineage>
        <taxon>Bacteria</taxon>
        <taxon>Bacillati</taxon>
        <taxon>Actinomycetota</taxon>
        <taxon>Actinomycetes</taxon>
        <taxon>Mycobacteriales</taxon>
        <taxon>Nocardiaceae</taxon>
        <taxon>Nocardia</taxon>
    </lineage>
</organism>
<reference evidence="1 2" key="1">
    <citation type="submission" date="2017-09" db="EMBL/GenBank/DDBJ databases">
        <authorList>
            <person name="Ehlers B."/>
            <person name="Leendertz F.H."/>
        </authorList>
    </citation>
    <scope>NUCLEOTIDE SEQUENCE [LARGE SCALE GENOMIC DNA]</scope>
    <source>
        <strain evidence="1 2">DSM 45537</strain>
    </source>
</reference>
<proteinExistence type="predicted"/>
<dbReference type="EMBL" id="OBEG01000003">
    <property type="protein sequence ID" value="SNY84691.1"/>
    <property type="molecule type" value="Genomic_DNA"/>
</dbReference>
<dbReference type="AlphaFoldDB" id="A0A285LMS7"/>
<sequence length="76" mass="8399">MEYLRYAQFLPADYRREPLIEPTSTWWQWRGRRVHVARAVRPDAAVRVLLIHGAGGHAGLLWPFAAGGGACTGGPS</sequence>
<keyword evidence="2" id="KW-1185">Reference proteome</keyword>
<gene>
    <name evidence="1" type="ORF">SAMN04244553_3664</name>
</gene>
<evidence type="ECO:0000313" key="1">
    <source>
        <dbReference type="EMBL" id="SNY84691.1"/>
    </source>
</evidence>
<evidence type="ECO:0000313" key="2">
    <source>
        <dbReference type="Proteomes" id="UP000219565"/>
    </source>
</evidence>
<protein>
    <recommendedName>
        <fullName evidence="3">Alpha/beta hydrolase family protein</fullName>
    </recommendedName>
</protein>